<protein>
    <submittedName>
        <fullName evidence="1">Uncharacterized protein</fullName>
    </submittedName>
</protein>
<accession>A0AAP9R2I7</accession>
<dbReference type="EMBL" id="CP055905">
    <property type="protein sequence ID" value="QMR43163.1"/>
    <property type="molecule type" value="Genomic_DNA"/>
</dbReference>
<dbReference type="Proteomes" id="UP000514462">
    <property type="component" value="Plasmid pRHBSTW-00938_2"/>
</dbReference>
<proteinExistence type="predicted"/>
<gene>
    <name evidence="1" type="ORF">HV331_27240</name>
</gene>
<reference evidence="2" key="1">
    <citation type="submission" date="2020-06" db="EMBL/GenBank/DDBJ databases">
        <title>REHAB project genomes.</title>
        <authorList>
            <person name="Shaw L.P."/>
        </authorList>
    </citation>
    <scope>NUCLEOTIDE SEQUENCE [LARGE SCALE GENOMIC DNA]</scope>
    <source>
        <strain evidence="2">RHBSTW-00938</strain>
        <plasmid evidence="2">prhbstw-00938_2</plasmid>
    </source>
</reference>
<keyword evidence="1" id="KW-0614">Plasmid</keyword>
<evidence type="ECO:0000313" key="2">
    <source>
        <dbReference type="Proteomes" id="UP000514462"/>
    </source>
</evidence>
<dbReference type="AlphaFoldDB" id="A0AAP9R2I7"/>
<name>A0AAP9R2I7_KLEAE</name>
<organism evidence="1 2">
    <name type="scientific">Klebsiella aerogenes</name>
    <name type="common">Enterobacter aerogenes</name>
    <dbReference type="NCBI Taxonomy" id="548"/>
    <lineage>
        <taxon>Bacteria</taxon>
        <taxon>Pseudomonadati</taxon>
        <taxon>Pseudomonadota</taxon>
        <taxon>Gammaproteobacteria</taxon>
        <taxon>Enterobacterales</taxon>
        <taxon>Enterobacteriaceae</taxon>
        <taxon>Klebsiella/Raoultella group</taxon>
        <taxon>Klebsiella</taxon>
    </lineage>
</organism>
<dbReference type="RefSeq" id="WP_182015541.1">
    <property type="nucleotide sequence ID" value="NZ_CP055905.1"/>
</dbReference>
<evidence type="ECO:0000313" key="1">
    <source>
        <dbReference type="EMBL" id="QMR43163.1"/>
    </source>
</evidence>
<sequence length="345" mass="39935">MINNIRINLWGSIEEICKKQLMKAGFKLPKTHHHDYLELLMNMHKRIIEPRKRRVHFHRSLRIPSENTKGFFSLVKKMKLGLNINSYQSHHLERTDFHDGFLNDFGLHHFHLGETIQGTGKHKKYIVRTKNEVFAKVEQDDIYILGIFGHNRGEKNFIFADESLLQLLYDEWPHLLKPYILNRVTGENFTAEERYNLRNNRANVFITFNDGTVVMSPGGGYMSNGLSADVYREIVHLHHRLPYLKDVLFSAQESGYPADASFEVVTFGHNELSLFSDRHCFYTKVVFMGDKTKTVSLAPGYGPLYSHGFIPFSKSIIYDALCTAIVDYSGKGFLYPFPSFYGKTL</sequence>
<geneLocation type="plasmid" evidence="2">
    <name>prhbstw-00938_2</name>
</geneLocation>